<keyword evidence="15" id="KW-1185">Reference proteome</keyword>
<keyword evidence="6 10" id="KW-0342">GTP-binding</keyword>
<dbReference type="SUPFAM" id="SSF47364">
    <property type="entry name" value="Domain of the SRP/SRP receptor G-proteins"/>
    <property type="match status" value="1"/>
</dbReference>
<dbReference type="InterPro" id="IPR003593">
    <property type="entry name" value="AAA+_ATPase"/>
</dbReference>
<dbReference type="GO" id="GO:0005737">
    <property type="term" value="C:cytoplasm"/>
    <property type="evidence" value="ECO:0007669"/>
    <property type="project" value="UniProtKB-SubCell"/>
</dbReference>
<dbReference type="RefSeq" id="WP_167082825.1">
    <property type="nucleotide sequence ID" value="NZ_BAAADC010000001.1"/>
</dbReference>
<dbReference type="Gene3D" id="1.20.120.140">
    <property type="entry name" value="Signal recognition particle SRP54, nucleotide-binding domain"/>
    <property type="match status" value="1"/>
</dbReference>
<comment type="catalytic activity">
    <reaction evidence="9 10">
        <text>GTP + H2O = GDP + phosphate + H(+)</text>
        <dbReference type="Rhea" id="RHEA:19669"/>
        <dbReference type="ChEBI" id="CHEBI:15377"/>
        <dbReference type="ChEBI" id="CHEBI:15378"/>
        <dbReference type="ChEBI" id="CHEBI:37565"/>
        <dbReference type="ChEBI" id="CHEBI:43474"/>
        <dbReference type="ChEBI" id="CHEBI:58189"/>
        <dbReference type="EC" id="3.6.5.4"/>
    </reaction>
</comment>
<evidence type="ECO:0000256" key="6">
    <source>
        <dbReference type="ARBA" id="ARBA00023134"/>
    </source>
</evidence>
<dbReference type="HAMAP" id="MF_00920">
    <property type="entry name" value="FtsY"/>
    <property type="match status" value="1"/>
</dbReference>
<dbReference type="SUPFAM" id="SSF52540">
    <property type="entry name" value="P-loop containing nucleoside triphosphate hydrolases"/>
    <property type="match status" value="1"/>
</dbReference>
<keyword evidence="5 10" id="KW-0378">Hydrolase</keyword>
<dbReference type="AlphaFoldDB" id="A0A846MZZ1"/>
<reference evidence="14 15" key="1">
    <citation type="submission" date="2020-03" db="EMBL/GenBank/DDBJ databases">
        <title>Genomic Encyclopedia of Type Strains, Phase IV (KMG-IV): sequencing the most valuable type-strain genomes for metagenomic binning, comparative biology and taxonomic classification.</title>
        <authorList>
            <person name="Goeker M."/>
        </authorList>
    </citation>
    <scope>NUCLEOTIDE SEQUENCE [LARGE SCALE GENOMIC DNA]</scope>
    <source>
        <strain evidence="14 15">DSM 19867</strain>
    </source>
</reference>
<keyword evidence="8 10" id="KW-0675">Receptor</keyword>
<evidence type="ECO:0000256" key="5">
    <source>
        <dbReference type="ARBA" id="ARBA00022801"/>
    </source>
</evidence>
<dbReference type="InterPro" id="IPR027417">
    <property type="entry name" value="P-loop_NTPase"/>
</dbReference>
<keyword evidence="4 10" id="KW-0547">Nucleotide-binding</keyword>
<sequence>MIRQFGEAPPPPTFFEKLKSGLSKSASALGLDALVKKKLDAVSLGELEEALIRADLGAAQAKAITKAVGAGRYDQDVSTYDLRQVLATEIASILTPVAQPLHIDASHKPFVILVAGVNGTGKTTTIGKIAAKLTREGHKVVLAAGDTFRAAAIEQLQVWGTRAGAEVVARAPGSDAAGLCFDAYTRARDVGADVLLIDTAGRLQNKAGLMAELEKIARVLKKQDASAPHASLLVLDATTGQNALSQVEAFSAAVPLTGLVMTKLDGTAKGGILVALAARFGLSVHFIGVGEREEDLQPFDAMSFAKALTGAA</sequence>
<comment type="subunit">
    <text evidence="10">Part of the signal recognition particle protein translocation system, which is composed of SRP and FtsY. SRP is a ribonucleoprotein composed of Ffh and a 4.5S RNA molecule.</text>
</comment>
<protein>
    <recommendedName>
        <fullName evidence="10">Signal recognition particle receptor FtsY</fullName>
        <shortName evidence="10">SRP receptor</shortName>
        <ecNumber evidence="10">3.6.5.4</ecNumber>
    </recommendedName>
</protein>
<dbReference type="EC" id="3.6.5.4" evidence="10"/>
<dbReference type="InterPro" id="IPR036225">
    <property type="entry name" value="SRP/SRP_N"/>
</dbReference>
<dbReference type="GO" id="GO:0005886">
    <property type="term" value="C:plasma membrane"/>
    <property type="evidence" value="ECO:0007669"/>
    <property type="project" value="UniProtKB-SubCell"/>
</dbReference>
<dbReference type="SMART" id="SM00382">
    <property type="entry name" value="AAA"/>
    <property type="match status" value="1"/>
</dbReference>
<feature type="domain" description="Signal recognition particle SRP54 helical bundle" evidence="13">
    <location>
        <begin position="18"/>
        <end position="94"/>
    </location>
</feature>
<dbReference type="InterPro" id="IPR042101">
    <property type="entry name" value="SRP54_N_sf"/>
</dbReference>
<comment type="similarity">
    <text evidence="10">Belongs to the GTP-binding SRP family. FtsY subfamily.</text>
</comment>
<dbReference type="FunFam" id="3.40.50.300:FF:000053">
    <property type="entry name" value="Signal recognition particle receptor FtsY"/>
    <property type="match status" value="1"/>
</dbReference>
<feature type="binding site" evidence="10">
    <location>
        <begin position="198"/>
        <end position="202"/>
    </location>
    <ligand>
        <name>GTP</name>
        <dbReference type="ChEBI" id="CHEBI:37565"/>
    </ligand>
</feature>
<dbReference type="GO" id="GO:0003924">
    <property type="term" value="F:GTPase activity"/>
    <property type="evidence" value="ECO:0007669"/>
    <property type="project" value="UniProtKB-UniRule"/>
</dbReference>
<evidence type="ECO:0000256" key="9">
    <source>
        <dbReference type="ARBA" id="ARBA00048027"/>
    </source>
</evidence>
<dbReference type="Pfam" id="PF00448">
    <property type="entry name" value="SRP54"/>
    <property type="match status" value="1"/>
</dbReference>
<feature type="binding site" evidence="10">
    <location>
        <begin position="116"/>
        <end position="123"/>
    </location>
    <ligand>
        <name>GTP</name>
        <dbReference type="ChEBI" id="CHEBI:37565"/>
    </ligand>
</feature>
<dbReference type="SMART" id="SM00963">
    <property type="entry name" value="SRP54_N"/>
    <property type="match status" value="1"/>
</dbReference>
<dbReference type="EMBL" id="JAASRM010000001">
    <property type="protein sequence ID" value="NIK88671.1"/>
    <property type="molecule type" value="Genomic_DNA"/>
</dbReference>
<keyword evidence="3 10" id="KW-0963">Cytoplasm</keyword>
<evidence type="ECO:0000256" key="3">
    <source>
        <dbReference type="ARBA" id="ARBA00022490"/>
    </source>
</evidence>
<gene>
    <name evidence="10" type="primary">ftsY</name>
    <name evidence="14" type="ORF">FHS83_001989</name>
</gene>
<dbReference type="Gene3D" id="3.40.50.300">
    <property type="entry name" value="P-loop containing nucleotide triphosphate hydrolases"/>
    <property type="match status" value="1"/>
</dbReference>
<evidence type="ECO:0000256" key="1">
    <source>
        <dbReference type="ARBA" id="ARBA00004515"/>
    </source>
</evidence>
<dbReference type="PANTHER" id="PTHR43134:SF1">
    <property type="entry name" value="SIGNAL RECOGNITION PARTICLE RECEPTOR SUBUNIT ALPHA"/>
    <property type="match status" value="1"/>
</dbReference>
<dbReference type="InterPro" id="IPR004390">
    <property type="entry name" value="SR_rcpt_FtsY"/>
</dbReference>
<accession>A0A846MZZ1</accession>
<feature type="domain" description="AAA+ ATPase" evidence="11">
    <location>
        <begin position="108"/>
        <end position="291"/>
    </location>
</feature>
<evidence type="ECO:0000313" key="14">
    <source>
        <dbReference type="EMBL" id="NIK88671.1"/>
    </source>
</evidence>
<evidence type="ECO:0000256" key="7">
    <source>
        <dbReference type="ARBA" id="ARBA00023136"/>
    </source>
</evidence>
<name>A0A846MZZ1_9PROT</name>
<keyword evidence="7 10" id="KW-0472">Membrane</keyword>
<evidence type="ECO:0000256" key="4">
    <source>
        <dbReference type="ARBA" id="ARBA00022741"/>
    </source>
</evidence>
<keyword evidence="2 10" id="KW-1003">Cell membrane</keyword>
<dbReference type="GO" id="GO:0005047">
    <property type="term" value="F:signal recognition particle binding"/>
    <property type="evidence" value="ECO:0007669"/>
    <property type="project" value="TreeGrafter"/>
</dbReference>
<comment type="caution">
    <text evidence="14">The sequence shown here is derived from an EMBL/GenBank/DDBJ whole genome shotgun (WGS) entry which is preliminary data.</text>
</comment>
<dbReference type="SMART" id="SM00962">
    <property type="entry name" value="SRP54"/>
    <property type="match status" value="1"/>
</dbReference>
<evidence type="ECO:0000256" key="2">
    <source>
        <dbReference type="ARBA" id="ARBA00022475"/>
    </source>
</evidence>
<dbReference type="InterPro" id="IPR000897">
    <property type="entry name" value="SRP54_GTPase_dom"/>
</dbReference>
<evidence type="ECO:0000256" key="10">
    <source>
        <dbReference type="HAMAP-Rule" id="MF_00920"/>
    </source>
</evidence>
<dbReference type="NCBIfam" id="TIGR00064">
    <property type="entry name" value="ftsY"/>
    <property type="match status" value="1"/>
</dbReference>
<evidence type="ECO:0000313" key="15">
    <source>
        <dbReference type="Proteomes" id="UP000570514"/>
    </source>
</evidence>
<dbReference type="Proteomes" id="UP000570514">
    <property type="component" value="Unassembled WGS sequence"/>
</dbReference>
<comment type="function">
    <text evidence="10">Involved in targeting and insertion of nascent membrane proteins into the cytoplasmic membrane. Acts as a receptor for the complex formed by the signal recognition particle (SRP) and the ribosome-nascent chain (RNC). Interaction with SRP-RNC leads to the transfer of the RNC complex to the Sec translocase for insertion into the membrane, the hydrolysis of GTP by both Ffh and FtsY, and the dissociation of the SRP-FtsY complex into the individual components.</text>
</comment>
<organism evidence="14 15">
    <name type="scientific">Rhizomicrobium palustre</name>
    <dbReference type="NCBI Taxonomy" id="189966"/>
    <lineage>
        <taxon>Bacteria</taxon>
        <taxon>Pseudomonadati</taxon>
        <taxon>Pseudomonadota</taxon>
        <taxon>Alphaproteobacteria</taxon>
        <taxon>Micropepsales</taxon>
        <taxon>Micropepsaceae</taxon>
        <taxon>Rhizomicrobium</taxon>
    </lineage>
</organism>
<feature type="domain" description="SRP54-type proteins GTP-binding" evidence="12">
    <location>
        <begin position="109"/>
        <end position="310"/>
    </location>
</feature>
<evidence type="ECO:0000259" key="11">
    <source>
        <dbReference type="SMART" id="SM00382"/>
    </source>
</evidence>
<dbReference type="GO" id="GO:0006614">
    <property type="term" value="P:SRP-dependent cotranslational protein targeting to membrane"/>
    <property type="evidence" value="ECO:0007669"/>
    <property type="project" value="InterPro"/>
</dbReference>
<dbReference type="CDD" id="cd17874">
    <property type="entry name" value="FtsY"/>
    <property type="match status" value="1"/>
</dbReference>
<evidence type="ECO:0000256" key="8">
    <source>
        <dbReference type="ARBA" id="ARBA00023170"/>
    </source>
</evidence>
<evidence type="ECO:0000259" key="12">
    <source>
        <dbReference type="SMART" id="SM00962"/>
    </source>
</evidence>
<dbReference type="GO" id="GO:0005525">
    <property type="term" value="F:GTP binding"/>
    <property type="evidence" value="ECO:0007669"/>
    <property type="project" value="UniProtKB-UniRule"/>
</dbReference>
<evidence type="ECO:0000259" key="13">
    <source>
        <dbReference type="SMART" id="SM00963"/>
    </source>
</evidence>
<feature type="binding site" evidence="10">
    <location>
        <begin position="262"/>
        <end position="265"/>
    </location>
    <ligand>
        <name>GTP</name>
        <dbReference type="ChEBI" id="CHEBI:37565"/>
    </ligand>
</feature>
<comment type="subcellular location">
    <subcellularLocation>
        <location evidence="1">Cell inner membrane</location>
        <topology evidence="1">Peripheral membrane protein</topology>
        <orientation evidence="1">Cytoplasmic side</orientation>
    </subcellularLocation>
    <subcellularLocation>
        <location evidence="10">Cell membrane</location>
        <topology evidence="10">Peripheral membrane protein</topology>
        <orientation evidence="10">Cytoplasmic side</orientation>
    </subcellularLocation>
    <subcellularLocation>
        <location evidence="10">Cytoplasm</location>
    </subcellularLocation>
</comment>
<proteinExistence type="inferred from homology"/>
<dbReference type="PANTHER" id="PTHR43134">
    <property type="entry name" value="SIGNAL RECOGNITION PARTICLE RECEPTOR SUBUNIT ALPHA"/>
    <property type="match status" value="1"/>
</dbReference>
<dbReference type="InterPro" id="IPR013822">
    <property type="entry name" value="Signal_recog_particl_SRP54_hlx"/>
</dbReference>